<reference evidence="3 4" key="1">
    <citation type="submission" date="2018-06" db="EMBL/GenBank/DDBJ databases">
        <title>Genome of strain Polynucleobacter sp. FUKU-NW-11.</title>
        <authorList>
            <person name="Hahn M.W."/>
        </authorList>
    </citation>
    <scope>NUCLEOTIDE SEQUENCE [LARGE SCALE GENOMIC DNA]</scope>
    <source>
        <strain evidence="4">FUKU-NW11</strain>
    </source>
</reference>
<feature type="domain" description="Putative endonuclease Z1" evidence="2">
    <location>
        <begin position="292"/>
        <end position="510"/>
    </location>
</feature>
<dbReference type="Gene3D" id="3.40.50.300">
    <property type="entry name" value="P-loop containing nucleotide triphosphate hydrolases"/>
    <property type="match status" value="1"/>
</dbReference>
<dbReference type="EMBL" id="QMCH01000003">
    <property type="protein sequence ID" value="RAZ42107.1"/>
    <property type="molecule type" value="Genomic_DNA"/>
</dbReference>
<dbReference type="InterPro" id="IPR006935">
    <property type="entry name" value="Helicase/UvrB_N"/>
</dbReference>
<sequence length="722" mass="81713">MTSIIQNGPFFEKFLNDPRYGQVDIQAITETVQKLLDTETNLDRPGMLLGKIQSGKTKTFIAIIALAFDNGFDGAIILTKGTKALSKQTIERISKEFKGFTDREMLQPYDVMTMPKKLTGYEINQKLVFVAKKQSDNMDRLFDAFSNPALRGKKILIIDDEADYASIGFKKTKEEGIQINTTTSQIDSIRKLIKNSSFLQVTATPYSLYLQPESIEIKGTEFKPIKPAFTQLVPVNKDYVGGDYYFNDSLDVENIASHLYIPITRQELEVLHKPDRRKFKIEEALKSNAISSLRLAIVGFVVGGCIRRLQDQRESKDVKKYSFLIHTESNKNAHAWQEDVVNALYDQLSDAIHRNDPICDKLFTEAYTEFVKSIQLDGFYLPPVQEVIELAKTALTEEWLMITKVNSEKQIDELLDSDGQLKLRTPLNIFIGGQILDRGVTITNLIGFYYGRRPKIYQQDTVLQHSRMYGFRPKNDLAVTRFYTEPGIYQAMKAMHECDSALRTSFENSDGDQSVVFIGKDESGLIRACSPNKILISEVTTLRPYRRILPIGFQTDYPTYLKPVVASIDNLVDDLGSTDGEPFLIDSDIAINILRKVQKTLKCEVEEGYQFDWDAAASIVGYLSGLSRNPEEQGKVWCLVRTNRNLSRTKSNGAHTLYSDSPDTARTESAVAKSVAINNPMLMLIKQNGLEENGWRGSPFYWPVVYAQKNVKTVIFSSEIAE</sequence>
<dbReference type="InterPro" id="IPR027417">
    <property type="entry name" value="P-loop_NTPase"/>
</dbReference>
<evidence type="ECO:0000259" key="2">
    <source>
        <dbReference type="Pfam" id="PF10593"/>
    </source>
</evidence>
<protein>
    <recommendedName>
        <fullName evidence="5">Endonuclease Z1 domain-containing protein</fullName>
    </recommendedName>
</protein>
<dbReference type="Pfam" id="PF10593">
    <property type="entry name" value="Z1"/>
    <property type="match status" value="1"/>
</dbReference>
<organism evidence="3 4">
    <name type="scientific">Polynucleobacter paneuropaeus</name>
    <dbReference type="NCBI Taxonomy" id="2527775"/>
    <lineage>
        <taxon>Bacteria</taxon>
        <taxon>Pseudomonadati</taxon>
        <taxon>Pseudomonadota</taxon>
        <taxon>Betaproteobacteria</taxon>
        <taxon>Burkholderiales</taxon>
        <taxon>Burkholderiaceae</taxon>
        <taxon>Polynucleobacter</taxon>
    </lineage>
</organism>
<comment type="caution">
    <text evidence="3">The sequence shown here is derived from an EMBL/GenBank/DDBJ whole genome shotgun (WGS) entry which is preliminary data.</text>
</comment>
<dbReference type="InterPro" id="IPR018310">
    <property type="entry name" value="Put_endonuclease_Z1-dom"/>
</dbReference>
<evidence type="ECO:0000259" key="1">
    <source>
        <dbReference type="Pfam" id="PF04851"/>
    </source>
</evidence>
<accession>A0ABX9FCZ0</accession>
<gene>
    <name evidence="3" type="ORF">DP176_05910</name>
</gene>
<evidence type="ECO:0000313" key="4">
    <source>
        <dbReference type="Proteomes" id="UP000251072"/>
    </source>
</evidence>
<keyword evidence="4" id="KW-1185">Reference proteome</keyword>
<dbReference type="Proteomes" id="UP000251072">
    <property type="component" value="Unassembled WGS sequence"/>
</dbReference>
<proteinExistence type="predicted"/>
<evidence type="ECO:0008006" key="5">
    <source>
        <dbReference type="Google" id="ProtNLM"/>
    </source>
</evidence>
<dbReference type="SUPFAM" id="SSF52540">
    <property type="entry name" value="P-loop containing nucleoside triphosphate hydrolases"/>
    <property type="match status" value="1"/>
</dbReference>
<dbReference type="Pfam" id="PF04851">
    <property type="entry name" value="ResIII"/>
    <property type="match status" value="1"/>
</dbReference>
<dbReference type="RefSeq" id="WP_112237980.1">
    <property type="nucleotide sequence ID" value="NZ_QMCH01000003.1"/>
</dbReference>
<name>A0ABX9FCZ0_9BURK</name>
<evidence type="ECO:0000313" key="3">
    <source>
        <dbReference type="EMBL" id="RAZ42107.1"/>
    </source>
</evidence>
<feature type="domain" description="Helicase/UvrB N-terminal" evidence="1">
    <location>
        <begin position="25"/>
        <end position="206"/>
    </location>
</feature>